<proteinExistence type="predicted"/>
<evidence type="ECO:0000313" key="3">
    <source>
        <dbReference type="Proteomes" id="UP000195442"/>
    </source>
</evidence>
<sequence>MYNGTGGRYAFYSSSASFFNNPVLKIIRDWLDVFFVHEKHKRHEKVFPCFSASMEHQKNGNILRLTLGITICINYHPFFFVPFVFFVDRL</sequence>
<reference evidence="3" key="1">
    <citation type="submission" date="2017-02" db="EMBL/GenBank/DDBJ databases">
        <authorList>
            <person name="Daims H."/>
        </authorList>
    </citation>
    <scope>NUCLEOTIDE SEQUENCE [LARGE SCALE GENOMIC DNA]</scope>
</reference>
<evidence type="ECO:0000313" key="2">
    <source>
        <dbReference type="EMBL" id="SJM95869.1"/>
    </source>
</evidence>
<keyword evidence="1" id="KW-0472">Membrane</keyword>
<dbReference type="EMBL" id="FUKJ01000443">
    <property type="protein sequence ID" value="SJM95869.1"/>
    <property type="molecule type" value="Genomic_DNA"/>
</dbReference>
<keyword evidence="3" id="KW-1185">Reference proteome</keyword>
<accession>A0A1R4HI44</accession>
<gene>
    <name evidence="2" type="ORF">CRENPOLYSF2_770010</name>
</gene>
<keyword evidence="1" id="KW-1133">Transmembrane helix</keyword>
<protein>
    <submittedName>
        <fullName evidence="2">Uncharacterized protein</fullName>
    </submittedName>
</protein>
<dbReference type="Proteomes" id="UP000195442">
    <property type="component" value="Unassembled WGS sequence"/>
</dbReference>
<name>A0A1R4HI44_9GAMM</name>
<keyword evidence="1" id="KW-0812">Transmembrane</keyword>
<feature type="transmembrane region" description="Helical" evidence="1">
    <location>
        <begin position="62"/>
        <end position="87"/>
    </location>
</feature>
<organism evidence="2 3">
    <name type="scientific">Crenothrix polyspora</name>
    <dbReference type="NCBI Taxonomy" id="360316"/>
    <lineage>
        <taxon>Bacteria</taxon>
        <taxon>Pseudomonadati</taxon>
        <taxon>Pseudomonadota</taxon>
        <taxon>Gammaproteobacteria</taxon>
        <taxon>Methylococcales</taxon>
        <taxon>Crenotrichaceae</taxon>
        <taxon>Crenothrix</taxon>
    </lineage>
</organism>
<evidence type="ECO:0000256" key="1">
    <source>
        <dbReference type="SAM" id="Phobius"/>
    </source>
</evidence>
<dbReference type="AlphaFoldDB" id="A0A1R4HI44"/>